<evidence type="ECO:0000256" key="2">
    <source>
        <dbReference type="ARBA" id="ARBA00023125"/>
    </source>
</evidence>
<dbReference type="PANTHER" id="PTHR47893:SF1">
    <property type="entry name" value="REGULATORY PROTEIN PCHR"/>
    <property type="match status" value="1"/>
</dbReference>
<dbReference type="SUPFAM" id="SSF46689">
    <property type="entry name" value="Homeodomain-like"/>
    <property type="match status" value="2"/>
</dbReference>
<keyword evidence="1" id="KW-0805">Transcription regulation</keyword>
<dbReference type="InterPro" id="IPR009057">
    <property type="entry name" value="Homeodomain-like_sf"/>
</dbReference>
<reference evidence="5 6" key="1">
    <citation type="submission" date="2018-03" db="EMBL/GenBank/DDBJ databases">
        <title>Adhaeribacter sp. HMF7605 Genome sequencing and assembly.</title>
        <authorList>
            <person name="Kang H."/>
            <person name="Kang J."/>
            <person name="Cha I."/>
            <person name="Kim H."/>
            <person name="Joh K."/>
        </authorList>
    </citation>
    <scope>NUCLEOTIDE SEQUENCE [LARGE SCALE GENOMIC DNA]</scope>
    <source>
        <strain evidence="5 6">HMF7605</strain>
    </source>
</reference>
<sequence>MDKVTVTDIDNFLEHFSEPVHQYRQQSPRYVVKETHFSEVNNGTCTFKEVRMPHITLLDMVFELKNDLRITNQTAQEEVSSVFVLEGSFSSHFTGIYQNTAPGHQRHNLLYTPNASSNHYFNQGVFRAVHLNYEMRFFKSLLDATDPRFGPVLEAIEMKKPLLVAPADLPLPTGIQQVLRDIQHCALQGATRHLYLEAKAMELFTWQIEQVLATSNLKPDAGLPKADREKLQLVQAFIQKNYLKPITLAELAKQFGLNEFKLKNGYKKLFGTPVYQAIHHLRMQTAADLLQNNIMNISEVADFVGYSHISHFSAAYKKKFGYSPSMGKKSLAYSL</sequence>
<dbReference type="AlphaFoldDB" id="A0A2T2YDE3"/>
<keyword evidence="2" id="KW-0238">DNA-binding</keyword>
<evidence type="ECO:0000259" key="4">
    <source>
        <dbReference type="PROSITE" id="PS01124"/>
    </source>
</evidence>
<gene>
    <name evidence="5" type="ORF">AHMF7605_08335</name>
</gene>
<dbReference type="GO" id="GO:0003700">
    <property type="term" value="F:DNA-binding transcription factor activity"/>
    <property type="evidence" value="ECO:0007669"/>
    <property type="project" value="InterPro"/>
</dbReference>
<dbReference type="EMBL" id="PYFT01000001">
    <property type="protein sequence ID" value="PSR53531.1"/>
    <property type="molecule type" value="Genomic_DNA"/>
</dbReference>
<organism evidence="5 6">
    <name type="scientific">Adhaeribacter arboris</name>
    <dbReference type="NCBI Taxonomy" id="2072846"/>
    <lineage>
        <taxon>Bacteria</taxon>
        <taxon>Pseudomonadati</taxon>
        <taxon>Bacteroidota</taxon>
        <taxon>Cytophagia</taxon>
        <taxon>Cytophagales</taxon>
        <taxon>Hymenobacteraceae</taxon>
        <taxon>Adhaeribacter</taxon>
    </lineage>
</organism>
<dbReference type="PROSITE" id="PS01124">
    <property type="entry name" value="HTH_ARAC_FAMILY_2"/>
    <property type="match status" value="1"/>
</dbReference>
<protein>
    <recommendedName>
        <fullName evidence="4">HTH araC/xylS-type domain-containing protein</fullName>
    </recommendedName>
</protein>
<dbReference type="PRINTS" id="PR00032">
    <property type="entry name" value="HTHARAC"/>
</dbReference>
<keyword evidence="3" id="KW-0804">Transcription</keyword>
<name>A0A2T2YDE3_9BACT</name>
<dbReference type="OrthoDB" id="799767at2"/>
<dbReference type="Pfam" id="PF12833">
    <property type="entry name" value="HTH_18"/>
    <property type="match status" value="1"/>
</dbReference>
<dbReference type="InterPro" id="IPR020449">
    <property type="entry name" value="Tscrpt_reg_AraC-type_HTH"/>
</dbReference>
<evidence type="ECO:0000256" key="1">
    <source>
        <dbReference type="ARBA" id="ARBA00023015"/>
    </source>
</evidence>
<dbReference type="InterPro" id="IPR018060">
    <property type="entry name" value="HTH_AraC"/>
</dbReference>
<dbReference type="SMART" id="SM00342">
    <property type="entry name" value="HTH_ARAC"/>
    <property type="match status" value="1"/>
</dbReference>
<dbReference type="Proteomes" id="UP000240357">
    <property type="component" value="Unassembled WGS sequence"/>
</dbReference>
<dbReference type="PANTHER" id="PTHR47893">
    <property type="entry name" value="REGULATORY PROTEIN PCHR"/>
    <property type="match status" value="1"/>
</dbReference>
<proteinExistence type="predicted"/>
<comment type="caution">
    <text evidence="5">The sequence shown here is derived from an EMBL/GenBank/DDBJ whole genome shotgun (WGS) entry which is preliminary data.</text>
</comment>
<dbReference type="Gene3D" id="1.10.10.60">
    <property type="entry name" value="Homeodomain-like"/>
    <property type="match status" value="1"/>
</dbReference>
<dbReference type="InterPro" id="IPR053142">
    <property type="entry name" value="PchR_regulatory_protein"/>
</dbReference>
<evidence type="ECO:0000313" key="5">
    <source>
        <dbReference type="EMBL" id="PSR53531.1"/>
    </source>
</evidence>
<evidence type="ECO:0000256" key="3">
    <source>
        <dbReference type="ARBA" id="ARBA00023163"/>
    </source>
</evidence>
<evidence type="ECO:0000313" key="6">
    <source>
        <dbReference type="Proteomes" id="UP000240357"/>
    </source>
</evidence>
<keyword evidence="6" id="KW-1185">Reference proteome</keyword>
<dbReference type="RefSeq" id="WP_106928249.1">
    <property type="nucleotide sequence ID" value="NZ_PYFT01000001.1"/>
</dbReference>
<dbReference type="GO" id="GO:0043565">
    <property type="term" value="F:sequence-specific DNA binding"/>
    <property type="evidence" value="ECO:0007669"/>
    <property type="project" value="InterPro"/>
</dbReference>
<feature type="domain" description="HTH araC/xylS-type" evidence="4">
    <location>
        <begin position="232"/>
        <end position="330"/>
    </location>
</feature>
<accession>A0A2T2YDE3</accession>